<gene>
    <name evidence="1" type="ORF">M595_4813</name>
</gene>
<dbReference type="EMBL" id="AUZM01000063">
    <property type="protein sequence ID" value="ERT05257.1"/>
    <property type="molecule type" value="Genomic_DNA"/>
</dbReference>
<organism evidence="1 2">
    <name type="scientific">Lyngbya aestuarii BL J</name>
    <dbReference type="NCBI Taxonomy" id="1348334"/>
    <lineage>
        <taxon>Bacteria</taxon>
        <taxon>Bacillati</taxon>
        <taxon>Cyanobacteriota</taxon>
        <taxon>Cyanophyceae</taxon>
        <taxon>Oscillatoriophycideae</taxon>
        <taxon>Oscillatoriales</taxon>
        <taxon>Microcoleaceae</taxon>
        <taxon>Lyngbya</taxon>
    </lineage>
</organism>
<reference evidence="1 2" key="1">
    <citation type="journal article" date="2013" name="Front. Microbiol.">
        <title>Comparative genomic analyses of the cyanobacterium, Lyngbya aestuarii BL J, a powerful hydrogen producer.</title>
        <authorList>
            <person name="Kothari A."/>
            <person name="Vaughn M."/>
            <person name="Garcia-Pichel F."/>
        </authorList>
    </citation>
    <scope>NUCLEOTIDE SEQUENCE [LARGE SCALE GENOMIC DNA]</scope>
    <source>
        <strain evidence="1 2">BL J</strain>
    </source>
</reference>
<proteinExistence type="predicted"/>
<comment type="caution">
    <text evidence="1">The sequence shown here is derived from an EMBL/GenBank/DDBJ whole genome shotgun (WGS) entry which is preliminary data.</text>
</comment>
<dbReference type="Proteomes" id="UP000017127">
    <property type="component" value="Unassembled WGS sequence"/>
</dbReference>
<keyword evidence="2" id="KW-1185">Reference proteome</keyword>
<dbReference type="AlphaFoldDB" id="U7QDG1"/>
<protein>
    <submittedName>
        <fullName evidence="1">Uncharacterized protein</fullName>
    </submittedName>
</protein>
<evidence type="ECO:0000313" key="2">
    <source>
        <dbReference type="Proteomes" id="UP000017127"/>
    </source>
</evidence>
<evidence type="ECO:0000313" key="1">
    <source>
        <dbReference type="EMBL" id="ERT05257.1"/>
    </source>
</evidence>
<accession>U7QDG1</accession>
<sequence length="37" mass="4106">MMNLKLTHSVQAFSNFGTVKPNQPMIRTISIESIGDV</sequence>
<name>U7QDG1_9CYAN</name>